<sequence length="109" mass="10928">MGTSVAIIDLSAAQPGNIGATVATAIGAADIPDQSTAAVNTALASNPRVPTYLGSPPHSWSDPRGRISLFDQVTGEVVAPAGLIAPYAGSPITNGAPYLGGTFDPVTRR</sequence>
<evidence type="ECO:0000313" key="2">
    <source>
        <dbReference type="Proteomes" id="UP000598775"/>
    </source>
</evidence>
<organism evidence="1 2">
    <name type="scientific">Subtercola lobariae</name>
    <dbReference type="NCBI Taxonomy" id="1588641"/>
    <lineage>
        <taxon>Bacteria</taxon>
        <taxon>Bacillati</taxon>
        <taxon>Actinomycetota</taxon>
        <taxon>Actinomycetes</taxon>
        <taxon>Micrococcales</taxon>
        <taxon>Microbacteriaceae</taxon>
        <taxon>Subtercola</taxon>
    </lineage>
</organism>
<reference evidence="1 2" key="1">
    <citation type="journal article" date="2014" name="Int. J. Syst. Evol. Microbiol.">
        <title>Complete genome sequence of Corynebacterium casei LMG S-19264T (=DSM 44701T), isolated from a smear-ripened cheese.</title>
        <authorList>
            <consortium name="US DOE Joint Genome Institute (JGI-PGF)"/>
            <person name="Walter F."/>
            <person name="Albersmeier A."/>
            <person name="Kalinowski J."/>
            <person name="Ruckert C."/>
        </authorList>
    </citation>
    <scope>NUCLEOTIDE SEQUENCE [LARGE SCALE GENOMIC DNA]</scope>
    <source>
        <strain evidence="1 2">CGMCC 1.12976</strain>
    </source>
</reference>
<dbReference type="Proteomes" id="UP000598775">
    <property type="component" value="Unassembled WGS sequence"/>
</dbReference>
<dbReference type="AlphaFoldDB" id="A0A917B105"/>
<comment type="caution">
    <text evidence="1">The sequence shown here is derived from an EMBL/GenBank/DDBJ whole genome shotgun (WGS) entry which is preliminary data.</text>
</comment>
<protein>
    <submittedName>
        <fullName evidence="1">Uncharacterized protein</fullName>
    </submittedName>
</protein>
<dbReference type="RefSeq" id="WP_188672747.1">
    <property type="nucleotide sequence ID" value="NZ_BMGP01000001.1"/>
</dbReference>
<dbReference type="EMBL" id="BMGP01000001">
    <property type="protein sequence ID" value="GGF12905.1"/>
    <property type="molecule type" value="Genomic_DNA"/>
</dbReference>
<gene>
    <name evidence="1" type="ORF">GCM10011399_03530</name>
</gene>
<keyword evidence="2" id="KW-1185">Reference proteome</keyword>
<proteinExistence type="predicted"/>
<name>A0A917B105_9MICO</name>
<accession>A0A917B105</accession>
<evidence type="ECO:0000313" key="1">
    <source>
        <dbReference type="EMBL" id="GGF12905.1"/>
    </source>
</evidence>